<dbReference type="InterPro" id="IPR029063">
    <property type="entry name" value="SAM-dependent_MTases_sf"/>
</dbReference>
<evidence type="ECO:0000256" key="8">
    <source>
        <dbReference type="ARBA" id="ARBA00049120"/>
    </source>
</evidence>
<evidence type="ECO:0000256" key="1">
    <source>
        <dbReference type="ARBA" id="ARBA00010203"/>
    </source>
</evidence>
<evidence type="ECO:0000313" key="13">
    <source>
        <dbReference type="Proteomes" id="UP000597613"/>
    </source>
</evidence>
<feature type="region of interest" description="Disordered" evidence="10">
    <location>
        <begin position="158"/>
        <end position="181"/>
    </location>
</feature>
<comment type="similarity">
    <text evidence="1">Belongs to the N(4)/N(6)-methyltransferase family. N(4) subfamily.</text>
</comment>
<accession>A0ABR7AKX8</accession>
<comment type="catalytic activity">
    <reaction evidence="8">
        <text>a 2'-deoxycytidine in DNA + S-adenosyl-L-methionine = an N(4)-methyl-2'-deoxycytidine in DNA + S-adenosyl-L-homocysteine + H(+)</text>
        <dbReference type="Rhea" id="RHEA:16857"/>
        <dbReference type="Rhea" id="RHEA-COMP:11369"/>
        <dbReference type="Rhea" id="RHEA-COMP:13674"/>
        <dbReference type="ChEBI" id="CHEBI:15378"/>
        <dbReference type="ChEBI" id="CHEBI:57856"/>
        <dbReference type="ChEBI" id="CHEBI:59789"/>
        <dbReference type="ChEBI" id="CHEBI:85452"/>
        <dbReference type="ChEBI" id="CHEBI:137933"/>
        <dbReference type="EC" id="2.1.1.113"/>
    </reaction>
</comment>
<evidence type="ECO:0000256" key="3">
    <source>
        <dbReference type="ARBA" id="ARBA00022679"/>
    </source>
</evidence>
<dbReference type="SUPFAM" id="SSF53335">
    <property type="entry name" value="S-adenosyl-L-methionine-dependent methyltransferases"/>
    <property type="match status" value="1"/>
</dbReference>
<dbReference type="InterPro" id="IPR002941">
    <property type="entry name" value="DNA_methylase_N4/N6"/>
</dbReference>
<dbReference type="Gene3D" id="3.40.50.150">
    <property type="entry name" value="Vaccinia Virus protein VP39"/>
    <property type="match status" value="1"/>
</dbReference>
<sequence length="314" mass="34856">MSNVPDADELNVRIIQGDALDALDTVVDGSVQLVVTSPPYNIGKAYERDSKMSLDEYFEWLNPIIEKICSKVSSTGSICWQTGNFVRGGEIVPLDAFFYHVFVKAGFKLRNRIIWRFNFGLHANKRFSGRYETLLWFTKGDSYTFNLDPVRVPQIYPGKRHSAAKDEGRAGKPSGNPKGKNPADFWTFSASDAFHDDPVWEIPNVKAAHPEKTIHPCQFPHELVERCILALSAPGDLVMDPFLGAGTTAIAAVKSDRRVVGIDKSEAYVALTIDRLAKLQVGDLNLRPSAKAIRVPRAGERVSKIPDEWVKGAV</sequence>
<dbReference type="InterPro" id="IPR001091">
    <property type="entry name" value="RM_Methyltransferase"/>
</dbReference>
<keyword evidence="2" id="KW-0489">Methyltransferase</keyword>
<keyword evidence="5" id="KW-0680">Restriction system</keyword>
<evidence type="ECO:0000256" key="7">
    <source>
        <dbReference type="ARBA" id="ARBA00047942"/>
    </source>
</evidence>
<organism evidence="12 13">
    <name type="scientific">Sphingomonas albertensis</name>
    <dbReference type="NCBI Taxonomy" id="2762591"/>
    <lineage>
        <taxon>Bacteria</taxon>
        <taxon>Pseudomonadati</taxon>
        <taxon>Pseudomonadota</taxon>
        <taxon>Alphaproteobacteria</taxon>
        <taxon>Sphingomonadales</taxon>
        <taxon>Sphingomonadaceae</taxon>
        <taxon>Sphingomonas</taxon>
    </lineage>
</organism>
<dbReference type="RefSeq" id="WP_187502746.1">
    <property type="nucleotide sequence ID" value="NZ_CP162536.1"/>
</dbReference>
<evidence type="ECO:0000256" key="6">
    <source>
        <dbReference type="ARBA" id="ARBA00023125"/>
    </source>
</evidence>
<feature type="domain" description="DNA methylase N-4/N-6" evidence="11">
    <location>
        <begin position="31"/>
        <end position="272"/>
    </location>
</feature>
<protein>
    <recommendedName>
        <fullName evidence="9">Methyltransferase</fullName>
        <ecNumber evidence="9">2.1.1.-</ecNumber>
    </recommendedName>
</protein>
<dbReference type="Proteomes" id="UP000597613">
    <property type="component" value="Unassembled WGS sequence"/>
</dbReference>
<evidence type="ECO:0000256" key="4">
    <source>
        <dbReference type="ARBA" id="ARBA00022691"/>
    </source>
</evidence>
<dbReference type="EMBL" id="JACONT010000006">
    <property type="protein sequence ID" value="MBC3940967.1"/>
    <property type="molecule type" value="Genomic_DNA"/>
</dbReference>
<name>A0ABR7AKX8_9SPHN</name>
<proteinExistence type="inferred from homology"/>
<keyword evidence="3" id="KW-0808">Transferase</keyword>
<reference evidence="12 13" key="1">
    <citation type="submission" date="2020-08" db="EMBL/GenBank/DDBJ databases">
        <title>Putative novel bacterial strains isolated from necrotic wheat leaf tissues caused by Xanthomonas translucens.</title>
        <authorList>
            <person name="Tambong J.T."/>
        </authorList>
    </citation>
    <scope>NUCLEOTIDE SEQUENCE [LARGE SCALE GENOMIC DNA]</scope>
    <source>
        <strain evidence="13">DOAB 1063</strain>
    </source>
</reference>
<evidence type="ECO:0000259" key="11">
    <source>
        <dbReference type="Pfam" id="PF01555"/>
    </source>
</evidence>
<evidence type="ECO:0000256" key="2">
    <source>
        <dbReference type="ARBA" id="ARBA00022603"/>
    </source>
</evidence>
<evidence type="ECO:0000256" key="9">
    <source>
        <dbReference type="RuleBase" id="RU362026"/>
    </source>
</evidence>
<dbReference type="PRINTS" id="PR00508">
    <property type="entry name" value="S21N4MTFRASE"/>
</dbReference>
<keyword evidence="6" id="KW-0238">DNA-binding</keyword>
<comment type="caution">
    <text evidence="12">The sequence shown here is derived from an EMBL/GenBank/DDBJ whole genome shotgun (WGS) entry which is preliminary data.</text>
</comment>
<dbReference type="EC" id="2.1.1.-" evidence="9"/>
<dbReference type="Pfam" id="PF01555">
    <property type="entry name" value="N6_N4_Mtase"/>
    <property type="match status" value="1"/>
</dbReference>
<dbReference type="InterPro" id="IPR017985">
    <property type="entry name" value="MeTrfase_CN4_CS"/>
</dbReference>
<gene>
    <name evidence="12" type="ORF">H8S47_04620</name>
</gene>
<evidence type="ECO:0000313" key="12">
    <source>
        <dbReference type="EMBL" id="MBC3940967.1"/>
    </source>
</evidence>
<comment type="catalytic activity">
    <reaction evidence="7">
        <text>a 2'-deoxyadenosine in DNA + S-adenosyl-L-methionine = an N(6)-methyl-2'-deoxyadenosine in DNA + S-adenosyl-L-homocysteine + H(+)</text>
        <dbReference type="Rhea" id="RHEA:15197"/>
        <dbReference type="Rhea" id="RHEA-COMP:12418"/>
        <dbReference type="Rhea" id="RHEA-COMP:12419"/>
        <dbReference type="ChEBI" id="CHEBI:15378"/>
        <dbReference type="ChEBI" id="CHEBI:57856"/>
        <dbReference type="ChEBI" id="CHEBI:59789"/>
        <dbReference type="ChEBI" id="CHEBI:90615"/>
        <dbReference type="ChEBI" id="CHEBI:90616"/>
        <dbReference type="EC" id="2.1.1.72"/>
    </reaction>
</comment>
<keyword evidence="13" id="KW-1185">Reference proteome</keyword>
<evidence type="ECO:0000256" key="5">
    <source>
        <dbReference type="ARBA" id="ARBA00022747"/>
    </source>
</evidence>
<keyword evidence="4" id="KW-0949">S-adenosyl-L-methionine</keyword>
<dbReference type="PROSITE" id="PS00093">
    <property type="entry name" value="N4_MTASE"/>
    <property type="match status" value="1"/>
</dbReference>
<evidence type="ECO:0000256" key="10">
    <source>
        <dbReference type="SAM" id="MobiDB-lite"/>
    </source>
</evidence>